<sequence length="257" mass="27435">MCRQVSASLFPSLNSSTVATVATLYGHSNVTPFSGSAIEAASPAPDGHWGQLAQGNLILSHSAKLMLEKARLYLSTMSSSSVDDKHSLCDTQLSRGYVTPQTIDDSFIDLDQVVVDEDYEASIGSGKYLPGQIPTIHTQRRDLCRVLGFYDVSVLVTANADLLSAPKHSHRDVVDGDSWSMSWHASTIATTEMAIKVMSIYGGVAIRRKTYGAATLALMQGASPSRVPLLDSEGNVCVRRSGIGLEGLKTVASTLSL</sequence>
<proteinExistence type="predicted"/>
<accession>A0A2V0RAL7</accession>
<evidence type="ECO:0000313" key="1">
    <source>
        <dbReference type="EMBL" id="GBH22271.1"/>
    </source>
</evidence>
<dbReference type="AlphaFoldDB" id="A0A2V0RAL7"/>
<comment type="caution">
    <text evidence="1">The sequence shown here is derived from an EMBL/GenBank/DDBJ whole genome shotgun (WGS) entry which is preliminary data.</text>
</comment>
<reference evidence="1" key="1">
    <citation type="submission" date="2017-04" db="EMBL/GenBank/DDBJ databases">
        <title>Unveiling RNA virosphere associated with marine microorganisms.</title>
        <authorList>
            <person name="Urayama S."/>
            <person name="Takaki Y."/>
            <person name="Nishi S."/>
            <person name="Yoshida Y."/>
            <person name="Deguchi S."/>
            <person name="Takai K."/>
            <person name="Nunoura T."/>
        </authorList>
    </citation>
    <scope>NUCLEOTIDE SEQUENCE</scope>
</reference>
<organism evidence="1">
    <name type="scientific">viral metagenome</name>
    <dbReference type="NCBI Taxonomy" id="1070528"/>
    <lineage>
        <taxon>unclassified sequences</taxon>
        <taxon>metagenomes</taxon>
        <taxon>organismal metagenomes</taxon>
    </lineage>
</organism>
<name>A0A2V0RAL7_9ZZZZ</name>
<protein>
    <submittedName>
        <fullName evidence="1">Uncharacterized protein</fullName>
    </submittedName>
</protein>
<dbReference type="EMBL" id="BDQB01000163">
    <property type="protein sequence ID" value="GBH22271.1"/>
    <property type="molecule type" value="Genomic_RNA"/>
</dbReference>